<dbReference type="EMBL" id="CAXDID020000062">
    <property type="protein sequence ID" value="CAL6010804.1"/>
    <property type="molecule type" value="Genomic_DNA"/>
</dbReference>
<keyword evidence="1" id="KW-1133">Transmembrane helix</keyword>
<gene>
    <name evidence="2" type="ORF">HINF_LOCUS22260</name>
</gene>
<evidence type="ECO:0000313" key="3">
    <source>
        <dbReference type="Proteomes" id="UP001642409"/>
    </source>
</evidence>
<keyword evidence="1" id="KW-0472">Membrane</keyword>
<keyword evidence="1" id="KW-0812">Transmembrane</keyword>
<reference evidence="2 3" key="1">
    <citation type="submission" date="2024-07" db="EMBL/GenBank/DDBJ databases">
        <authorList>
            <person name="Akdeniz Z."/>
        </authorList>
    </citation>
    <scope>NUCLEOTIDE SEQUENCE [LARGE SCALE GENOMIC DNA]</scope>
</reference>
<name>A0ABP1I7C1_9EUKA</name>
<feature type="transmembrane region" description="Helical" evidence="1">
    <location>
        <begin position="166"/>
        <end position="190"/>
    </location>
</feature>
<accession>A0ABP1I7C1</accession>
<feature type="transmembrane region" description="Helical" evidence="1">
    <location>
        <begin position="105"/>
        <end position="125"/>
    </location>
</feature>
<evidence type="ECO:0000256" key="1">
    <source>
        <dbReference type="SAM" id="Phobius"/>
    </source>
</evidence>
<feature type="transmembrane region" description="Helical" evidence="1">
    <location>
        <begin position="22"/>
        <end position="44"/>
    </location>
</feature>
<sequence>MLAHYFVVMRTSVQKNTKDLNILLRVTVDVGSFYSGCLTAYYFYDRYPLKNMKETKIGALFVQYLPKKFWRTLLLYSVIALNGIASSLLFQTNTNLINIYHIQKLINIVTMFMILGIYACGCDLNIKFLNKISRSDINFLLVSEVVTFNIANSIGEIQIGPYNKSIIFLSFIGIIALVLWVVQMVDYLWIDIIKQFVKMT</sequence>
<proteinExistence type="predicted"/>
<comment type="caution">
    <text evidence="2">The sequence shown here is derived from an EMBL/GenBank/DDBJ whole genome shotgun (WGS) entry which is preliminary data.</text>
</comment>
<feature type="transmembrane region" description="Helical" evidence="1">
    <location>
        <begin position="73"/>
        <end position="93"/>
    </location>
</feature>
<evidence type="ECO:0000313" key="2">
    <source>
        <dbReference type="EMBL" id="CAL6010804.1"/>
    </source>
</evidence>
<organism evidence="2 3">
    <name type="scientific">Hexamita inflata</name>
    <dbReference type="NCBI Taxonomy" id="28002"/>
    <lineage>
        <taxon>Eukaryota</taxon>
        <taxon>Metamonada</taxon>
        <taxon>Diplomonadida</taxon>
        <taxon>Hexamitidae</taxon>
        <taxon>Hexamitinae</taxon>
        <taxon>Hexamita</taxon>
    </lineage>
</organism>
<keyword evidence="3" id="KW-1185">Reference proteome</keyword>
<protein>
    <submittedName>
        <fullName evidence="2">Hypothetical_protein</fullName>
    </submittedName>
</protein>
<dbReference type="Proteomes" id="UP001642409">
    <property type="component" value="Unassembled WGS sequence"/>
</dbReference>